<reference evidence="1" key="1">
    <citation type="submission" date="2023-03" db="EMBL/GenBank/DDBJ databases">
        <title>Massive genome expansion in bonnet fungi (Mycena s.s.) driven by repeated elements and novel gene families across ecological guilds.</title>
        <authorList>
            <consortium name="Lawrence Berkeley National Laboratory"/>
            <person name="Harder C.B."/>
            <person name="Miyauchi S."/>
            <person name="Viragh M."/>
            <person name="Kuo A."/>
            <person name="Thoen E."/>
            <person name="Andreopoulos B."/>
            <person name="Lu D."/>
            <person name="Skrede I."/>
            <person name="Drula E."/>
            <person name="Henrissat B."/>
            <person name="Morin E."/>
            <person name="Kohler A."/>
            <person name="Barry K."/>
            <person name="LaButti K."/>
            <person name="Morin E."/>
            <person name="Salamov A."/>
            <person name="Lipzen A."/>
            <person name="Mereny Z."/>
            <person name="Hegedus B."/>
            <person name="Baldrian P."/>
            <person name="Stursova M."/>
            <person name="Weitz H."/>
            <person name="Taylor A."/>
            <person name="Grigoriev I.V."/>
            <person name="Nagy L.G."/>
            <person name="Martin F."/>
            <person name="Kauserud H."/>
        </authorList>
    </citation>
    <scope>NUCLEOTIDE SEQUENCE</scope>
    <source>
        <strain evidence="1">CBHHK182m</strain>
    </source>
</reference>
<comment type="caution">
    <text evidence="1">The sequence shown here is derived from an EMBL/GenBank/DDBJ whole genome shotgun (WGS) entry which is preliminary data.</text>
</comment>
<dbReference type="InterPro" id="IPR032675">
    <property type="entry name" value="LRR_dom_sf"/>
</dbReference>
<name>A0AAD7HZE2_9AGAR</name>
<sequence length="497" mass="56481">MHRALQVPELVELICTEVDQSSLYPLAQVQIFSEPALDRLWRTQSSLVNVLLCMGQDLWEVNGTSRRDKFVYARRAIEPRDWQRFHIYARRIKHLWLADHHYSAIDEDTWSPVLEMLAVCLPVRPLFPNLQDLHWSVHTRPWFSYVHLFLAPRLETITLGILDGFVHFSMLPTLPTQCPLLTSVTIFGKADINTPYATCSLMIRGLRHLKELDVGYVDRDAFQYLEDLPTLEKLALQRAPEFGPLTLLHDRQTFPRLRDLAVRDTPHQHLAGLLGTNSAWSLTHFLAHIINNPLSTHMAQIYSLLASRSDPVVLIHLTIEAFVGRSDIGGITGDHLSPLLAFKNLQHVKLTFPTGFNLDDTAVESLARAWPQLWSLELRSGLFRSTSPRITLGGVRALARHCRDLNVLALAFDASVVPDDGAPPVAEQGCLRFLKVEDGVLVDPTPVAAYLMALFPRLQQIHPPSLDDDEEMDDAEWERMTNLYSLWVEAESQRRDA</sequence>
<gene>
    <name evidence="1" type="ORF">B0H16DRAFT_1584846</name>
</gene>
<dbReference type="Gene3D" id="3.80.10.10">
    <property type="entry name" value="Ribonuclease Inhibitor"/>
    <property type="match status" value="1"/>
</dbReference>
<dbReference type="SUPFAM" id="SSF52047">
    <property type="entry name" value="RNI-like"/>
    <property type="match status" value="1"/>
</dbReference>
<organism evidence="1 2">
    <name type="scientific">Mycena metata</name>
    <dbReference type="NCBI Taxonomy" id="1033252"/>
    <lineage>
        <taxon>Eukaryota</taxon>
        <taxon>Fungi</taxon>
        <taxon>Dikarya</taxon>
        <taxon>Basidiomycota</taxon>
        <taxon>Agaricomycotina</taxon>
        <taxon>Agaricomycetes</taxon>
        <taxon>Agaricomycetidae</taxon>
        <taxon>Agaricales</taxon>
        <taxon>Marasmiineae</taxon>
        <taxon>Mycenaceae</taxon>
        <taxon>Mycena</taxon>
    </lineage>
</organism>
<dbReference type="EMBL" id="JARKIB010000157">
    <property type="protein sequence ID" value="KAJ7730756.1"/>
    <property type="molecule type" value="Genomic_DNA"/>
</dbReference>
<dbReference type="Proteomes" id="UP001215598">
    <property type="component" value="Unassembled WGS sequence"/>
</dbReference>
<evidence type="ECO:0008006" key="3">
    <source>
        <dbReference type="Google" id="ProtNLM"/>
    </source>
</evidence>
<evidence type="ECO:0000313" key="2">
    <source>
        <dbReference type="Proteomes" id="UP001215598"/>
    </source>
</evidence>
<evidence type="ECO:0000313" key="1">
    <source>
        <dbReference type="EMBL" id="KAJ7730756.1"/>
    </source>
</evidence>
<dbReference type="AlphaFoldDB" id="A0AAD7HZE2"/>
<keyword evidence="2" id="KW-1185">Reference proteome</keyword>
<proteinExistence type="predicted"/>
<accession>A0AAD7HZE2</accession>
<protein>
    <recommendedName>
        <fullName evidence="3">F-box domain-containing protein</fullName>
    </recommendedName>
</protein>